<dbReference type="Proteomes" id="UP000467385">
    <property type="component" value="Chromosome"/>
</dbReference>
<dbReference type="Pfam" id="PF00934">
    <property type="entry name" value="PE"/>
    <property type="match status" value="1"/>
</dbReference>
<accession>A0A1X1TT61</accession>
<dbReference type="Gene3D" id="3.40.50.1820">
    <property type="entry name" value="alpha/beta hydrolase"/>
    <property type="match status" value="1"/>
</dbReference>
<dbReference type="InterPro" id="IPR000084">
    <property type="entry name" value="PE-PGRS_N"/>
</dbReference>
<evidence type="ECO:0000313" key="1">
    <source>
        <dbReference type="EMBL" id="BBZ41150.1"/>
    </source>
</evidence>
<dbReference type="RefSeq" id="WP_085230889.1">
    <property type="nucleotide sequence ID" value="NZ_AP022613.1"/>
</dbReference>
<sequence>MSSYVIAAPEAVALASADLTGIGEAIEGATAAAAPSTTGLVAAARDEVSAAIANLFGSYAHEFQALTAHAAQFHAQFGHALSTAGTAYATAEASNVDLLIRGLQQQFFDQGFYSPFTDLTGQPLFGKQAVGPVVTGTTGPGLGGRLITAFFNGTLGKGSGGVSTGPGTPNGVTGVREGTSYLEIPVGPHGYSAPARWYFPTQADGSVDARGVIYLQHGFLGTGGWYGDLAIALAESTDSIVVVPTVSSFALPGGAWLSGTQMQQAVASLFVGNETALNTSATQAGYHGTLPQDFVLAGHSAGGGLATLAAGDYVADLGANTVDNHLLGVVMFDGVANNSTAFAAAVANLQTLNIPDYVMAAPPQDWNAYGGTTNQLVSLYPGQFVGVELVDGSHVDSLLGDKPVVDLLAQAIIKYAPGGDPAAVYTLSAGWIDDMYVGAGPTNPMYGLYGTPTGYQSPGGQQIILGPATGIVLPVA</sequence>
<dbReference type="EMBL" id="AP022613">
    <property type="protein sequence ID" value="BBZ41150.1"/>
    <property type="molecule type" value="Genomic_DNA"/>
</dbReference>
<protein>
    <submittedName>
        <fullName evidence="1">Uncharacterized protein</fullName>
    </submittedName>
</protein>
<dbReference type="InterPro" id="IPR029058">
    <property type="entry name" value="AB_hydrolase_fold"/>
</dbReference>
<keyword evidence="2" id="KW-1185">Reference proteome</keyword>
<dbReference type="STRING" id="44010.AWC00_00005"/>
<dbReference type="SUPFAM" id="SSF140459">
    <property type="entry name" value="PE/PPE dimer-like"/>
    <property type="match status" value="1"/>
</dbReference>
<gene>
    <name evidence="1" type="ORF">MCNS_42130</name>
</gene>
<dbReference type="Gene3D" id="1.10.287.850">
    <property type="entry name" value="HP0062-like domain"/>
    <property type="match status" value="1"/>
</dbReference>
<evidence type="ECO:0000313" key="2">
    <source>
        <dbReference type="Proteomes" id="UP000467385"/>
    </source>
</evidence>
<dbReference type="OrthoDB" id="4568724at2"/>
<proteinExistence type="predicted"/>
<dbReference type="SUPFAM" id="SSF53474">
    <property type="entry name" value="alpha/beta-Hydrolases"/>
    <property type="match status" value="1"/>
</dbReference>
<reference evidence="1 2" key="1">
    <citation type="journal article" date="2019" name="Emerg. Microbes Infect.">
        <title>Comprehensive subspecies identification of 175 nontuberculous mycobacteria species based on 7547 genomic profiles.</title>
        <authorList>
            <person name="Matsumoto Y."/>
            <person name="Kinjo T."/>
            <person name="Motooka D."/>
            <person name="Nabeya D."/>
            <person name="Jung N."/>
            <person name="Uechi K."/>
            <person name="Horii T."/>
            <person name="Iida T."/>
            <person name="Fujita J."/>
            <person name="Nakamura S."/>
        </authorList>
    </citation>
    <scope>NUCLEOTIDE SEQUENCE [LARGE SCALE GENOMIC DNA]</scope>
    <source>
        <strain evidence="1 2">JCM 14738</strain>
    </source>
</reference>
<dbReference type="AlphaFoldDB" id="A0A1X1TT61"/>
<dbReference type="InterPro" id="IPR038332">
    <property type="entry name" value="PPE_sf"/>
</dbReference>
<name>A0A1X1TT61_9MYCO</name>
<organism evidence="1 2">
    <name type="scientific">Mycobacterium conspicuum</name>
    <dbReference type="NCBI Taxonomy" id="44010"/>
    <lineage>
        <taxon>Bacteria</taxon>
        <taxon>Bacillati</taxon>
        <taxon>Actinomycetota</taxon>
        <taxon>Actinomycetes</taxon>
        <taxon>Mycobacteriales</taxon>
        <taxon>Mycobacteriaceae</taxon>
        <taxon>Mycobacterium</taxon>
    </lineage>
</organism>